<accession>A0A1V0UXF9</accession>
<name>A0A1V0UXF9_9BACL</name>
<evidence type="ECO:0000313" key="1">
    <source>
        <dbReference type="EMBL" id="ARF69791.1"/>
    </source>
</evidence>
<sequence>MNPPVFTAEKQEPVKLTGYIRSFVDEQYALIVVASSQHDAVEGDLEDMLKQGKLLIVPVPAMGHMQLETG</sequence>
<organism evidence="1 2">
    <name type="scientific">Paenibacillus larvae subsp. pulvifaciens</name>
    <dbReference type="NCBI Taxonomy" id="1477"/>
    <lineage>
        <taxon>Bacteria</taxon>
        <taxon>Bacillati</taxon>
        <taxon>Bacillota</taxon>
        <taxon>Bacilli</taxon>
        <taxon>Bacillales</taxon>
        <taxon>Paenibacillaceae</taxon>
        <taxon>Paenibacillus</taxon>
    </lineage>
</organism>
<dbReference type="EMBL" id="CP020557">
    <property type="protein sequence ID" value="ARF69791.1"/>
    <property type="molecule type" value="Genomic_DNA"/>
</dbReference>
<evidence type="ECO:0000313" key="2">
    <source>
        <dbReference type="Proteomes" id="UP000192727"/>
    </source>
</evidence>
<proteinExistence type="predicted"/>
<reference evidence="1 2" key="1">
    <citation type="submission" date="2017-03" db="EMBL/GenBank/DDBJ databases">
        <title>Paenibacillus larvae genome sequencing.</title>
        <authorList>
            <person name="Dingman D.W."/>
        </authorList>
    </citation>
    <scope>NUCLEOTIDE SEQUENCE [LARGE SCALE GENOMIC DNA]</scope>
    <source>
        <strain evidence="1 2">SAG 10367</strain>
    </source>
</reference>
<protein>
    <submittedName>
        <fullName evidence="1">Uncharacterized protein</fullName>
    </submittedName>
</protein>
<dbReference type="Proteomes" id="UP000192727">
    <property type="component" value="Chromosome"/>
</dbReference>
<gene>
    <name evidence="1" type="ORF">B7C51_21040</name>
</gene>
<dbReference type="AlphaFoldDB" id="A0A1V0UXF9"/>